<proteinExistence type="predicted"/>
<evidence type="ECO:0000256" key="2">
    <source>
        <dbReference type="SAM" id="MobiDB-lite"/>
    </source>
</evidence>
<dbReference type="EMBL" id="CP133612">
    <property type="protein sequence ID" value="WMV10319.1"/>
    <property type="molecule type" value="Genomic_DNA"/>
</dbReference>
<accession>A0AAF0PSI5</accession>
<organism evidence="3 4">
    <name type="scientific">Solanum verrucosum</name>
    <dbReference type="NCBI Taxonomy" id="315347"/>
    <lineage>
        <taxon>Eukaryota</taxon>
        <taxon>Viridiplantae</taxon>
        <taxon>Streptophyta</taxon>
        <taxon>Embryophyta</taxon>
        <taxon>Tracheophyta</taxon>
        <taxon>Spermatophyta</taxon>
        <taxon>Magnoliopsida</taxon>
        <taxon>eudicotyledons</taxon>
        <taxon>Gunneridae</taxon>
        <taxon>Pentapetalae</taxon>
        <taxon>asterids</taxon>
        <taxon>lamiids</taxon>
        <taxon>Solanales</taxon>
        <taxon>Solanaceae</taxon>
        <taxon>Solanoideae</taxon>
        <taxon>Solaneae</taxon>
        <taxon>Solanum</taxon>
    </lineage>
</organism>
<keyword evidence="4" id="KW-1185">Reference proteome</keyword>
<feature type="region of interest" description="Disordered" evidence="2">
    <location>
        <begin position="375"/>
        <end position="405"/>
    </location>
</feature>
<feature type="coiled-coil region" evidence="1">
    <location>
        <begin position="244"/>
        <end position="277"/>
    </location>
</feature>
<dbReference type="AlphaFoldDB" id="A0AAF0PSI5"/>
<evidence type="ECO:0000313" key="4">
    <source>
        <dbReference type="Proteomes" id="UP001234989"/>
    </source>
</evidence>
<name>A0AAF0PSI5_SOLVR</name>
<dbReference type="PANTHER" id="PTHR34962">
    <property type="entry name" value="EMBRYO DEFECTIVE 1703-RELATED"/>
    <property type="match status" value="1"/>
</dbReference>
<protein>
    <recommendedName>
        <fullName evidence="5">Wound-responsive family protein</fullName>
    </recommendedName>
</protein>
<sequence>MAGTCITPPCLLRLSTPSTLLSRKPLLLASALTTPRPRKFAKRKNYLRPKILKTTTKPYIKPQNEPITPLETPIQHTHVSPSDEVAKAPENQGLRLSEVSEPEAIVNDTESTFYETPIQQTHILDSDLAAGDELKTSENQEFRLSEVSDPSGAVNAVAGTFGKGSLLKFGLWIVGAFVFQTVCAVWVFGSADYSGKNKSSDGNGYKNEVLELDLKGTSKHKLRMFVNGDGNQSIENGGTVFVDEAEMEKKIEEIQHMAREAREKERLELKGNDVDEEQEEEIEDSDVKMGIKKEVDERLIKLRKRLGKVSNKQPKNSVTFPTVDVNKNVWDDGGTLDEKELSASLTFKRKQKFIEFASKPSNKPKGFMALDHQSVGTNGDKTLEDNTEVKKNGNREGGVDVSGDDEVDLLTLDSHRGAFVKFGENIESKGNTEDAESVSPLSVKKSSENKGRGRKERSVKKVEGGKADVIKAVKKNSLEKSGRKKKGIASDLEESKPRIATDISVDRNNGSSLFEPVDSKELSNQETATISNTGNTLVEVMDSGESRRIKSTTMMNRRKNSNRNGTSNMKEVKDQKVVNPKEGTNSGNDTDFWWFSLPYVLAIRMRRGHDDEGPEGLFTLKSSSQVNGSLSHTVTFEDRGDATNFCYLLQSFFEDLGDFSAEIVPLPVKELSEAIRSHTMKVIVVKKGKLKLYAGQPLADAEMALRSLVEQE</sequence>
<reference evidence="3" key="1">
    <citation type="submission" date="2023-08" db="EMBL/GenBank/DDBJ databases">
        <title>A de novo genome assembly of Solanum verrucosum Schlechtendal, a Mexican diploid species geographically isolated from the other diploid A-genome species in potato relatives.</title>
        <authorList>
            <person name="Hosaka K."/>
        </authorList>
    </citation>
    <scope>NUCLEOTIDE SEQUENCE</scope>
    <source>
        <tissue evidence="3">Young leaves</tissue>
    </source>
</reference>
<dbReference type="Proteomes" id="UP001234989">
    <property type="component" value="Chromosome 1"/>
</dbReference>
<feature type="region of interest" description="Disordered" evidence="2">
    <location>
        <begin position="430"/>
        <end position="463"/>
    </location>
</feature>
<evidence type="ECO:0000256" key="1">
    <source>
        <dbReference type="SAM" id="Coils"/>
    </source>
</evidence>
<evidence type="ECO:0008006" key="5">
    <source>
        <dbReference type="Google" id="ProtNLM"/>
    </source>
</evidence>
<keyword evidence="1" id="KW-0175">Coiled coil</keyword>
<gene>
    <name evidence="3" type="ORF">MTR67_003704</name>
</gene>
<dbReference type="PANTHER" id="PTHR34962:SF3">
    <property type="entry name" value="ABC SUBFAMILY C PROTEIN"/>
    <property type="match status" value="1"/>
</dbReference>
<feature type="compositionally biased region" description="Basic and acidic residues" evidence="2">
    <location>
        <begin position="381"/>
        <end position="398"/>
    </location>
</feature>
<evidence type="ECO:0000313" key="3">
    <source>
        <dbReference type="EMBL" id="WMV10319.1"/>
    </source>
</evidence>